<keyword evidence="3" id="KW-1185">Reference proteome</keyword>
<sequence length="718" mass="79294">MSSTNISFEEDSGVIKSGPVIAGFAPIKSRKSYYAVLCERALELHDTEKTYRKGKPARYLIDLSIAFNLHNEHLDPKLKRCVCLMGPDETLCLKEDDGGKGGDESRQNTEWYNAIMSALIPSRVLRLGRPIQPQEFFECAWDVDIVNAPKVKRLGRCEESLQNICVRLPEIAGQKRLCFYAHTIVVCKRRIEPATRGIPSSGIPPFHVDDFFEIPRRCVAFFGCQERFFLMRMGRGSPMGASELWAQCESEEVAHDIHNKLNLIIERESEKKRKMNNGVVMPPGLLSLRSHHGHHRERSHTQPLRQRASSFFNGRVGSPASTPNGLIGRKPIEPSGPFSQPLGSRALSVSYGSHAKSESNSRFNSLMSIFPNRDRIASFASRDDCGGVYQHMEVPSKPRISPSTSTTDDTENSGSTICTKRKEGSQSNKMAASQCFPETSEGVTAESPSEQNSASAGSSRGVSLEAINGQNESSTSQYDGYTPMHAAEWSTSRSNRHLIIPPYERYKLEEVRSYVSDSTDSCYSSMTANGPCPSSQVASSSATNPPRAYSFGGRFNLRSNAQQDGAVDNLDFRSDSSNTGHLPPSDDPRKRAFSLGSKTLFQRPFRKISQYSSRQQRHSQTSASGASLASSEVSSSFGPSSSSANHLTSYICSEKDEYARDRSGSFGSGHCIPYYRKGASSSGARDDADHFVEIDFGNGVFVKILRHSYISRSFQIVC</sequence>
<accession>A0AAD5QT00</accession>
<organism evidence="2 3">
    <name type="scientific">Parelaphostrongylus tenuis</name>
    <name type="common">Meningeal worm</name>
    <dbReference type="NCBI Taxonomy" id="148309"/>
    <lineage>
        <taxon>Eukaryota</taxon>
        <taxon>Metazoa</taxon>
        <taxon>Ecdysozoa</taxon>
        <taxon>Nematoda</taxon>
        <taxon>Chromadorea</taxon>
        <taxon>Rhabditida</taxon>
        <taxon>Rhabditina</taxon>
        <taxon>Rhabditomorpha</taxon>
        <taxon>Strongyloidea</taxon>
        <taxon>Metastrongylidae</taxon>
        <taxon>Parelaphostrongylus</taxon>
    </lineage>
</organism>
<dbReference type="Proteomes" id="UP001196413">
    <property type="component" value="Unassembled WGS sequence"/>
</dbReference>
<evidence type="ECO:0008006" key="4">
    <source>
        <dbReference type="Google" id="ProtNLM"/>
    </source>
</evidence>
<feature type="compositionally biased region" description="Polar residues" evidence="1">
    <location>
        <begin position="446"/>
        <end position="461"/>
    </location>
</feature>
<protein>
    <recommendedName>
        <fullName evidence="4">IRS-type PTB domain-containing protein</fullName>
    </recommendedName>
</protein>
<evidence type="ECO:0000313" key="3">
    <source>
        <dbReference type="Proteomes" id="UP001196413"/>
    </source>
</evidence>
<feature type="region of interest" description="Disordered" evidence="1">
    <location>
        <begin position="286"/>
        <end position="305"/>
    </location>
</feature>
<gene>
    <name evidence="2" type="ORF">KIN20_020129</name>
</gene>
<feature type="region of interest" description="Disordered" evidence="1">
    <location>
        <begin position="312"/>
        <end position="341"/>
    </location>
</feature>
<feature type="region of interest" description="Disordered" evidence="1">
    <location>
        <begin position="568"/>
        <end position="592"/>
    </location>
</feature>
<feature type="compositionally biased region" description="Polar residues" evidence="1">
    <location>
        <begin position="401"/>
        <end position="418"/>
    </location>
</feature>
<dbReference type="PANTHER" id="PTHR48232">
    <property type="entry name" value="INSULIN RECEPTOR SUBSTRATE HOMOLOG"/>
    <property type="match status" value="1"/>
</dbReference>
<feature type="compositionally biased region" description="Basic residues" evidence="1">
    <location>
        <begin position="289"/>
        <end position="298"/>
    </location>
</feature>
<dbReference type="PANTHER" id="PTHR48232:SF1">
    <property type="entry name" value="IRS-TYPE PTB DOMAIN-CONTAINING PROTEIN"/>
    <property type="match status" value="1"/>
</dbReference>
<feature type="region of interest" description="Disordered" evidence="1">
    <location>
        <begin position="389"/>
        <end position="462"/>
    </location>
</feature>
<proteinExistence type="predicted"/>
<dbReference type="InterPro" id="IPR011993">
    <property type="entry name" value="PH-like_dom_sf"/>
</dbReference>
<dbReference type="EMBL" id="JAHQIW010004070">
    <property type="protein sequence ID" value="KAJ1360987.1"/>
    <property type="molecule type" value="Genomic_DNA"/>
</dbReference>
<name>A0AAD5QT00_PARTN</name>
<dbReference type="AlphaFoldDB" id="A0AAD5QT00"/>
<comment type="caution">
    <text evidence="2">The sequence shown here is derived from an EMBL/GenBank/DDBJ whole genome shotgun (WGS) entry which is preliminary data.</text>
</comment>
<dbReference type="Gene3D" id="2.30.29.30">
    <property type="entry name" value="Pleckstrin-homology domain (PH domain)/Phosphotyrosine-binding domain (PTB)"/>
    <property type="match status" value="1"/>
</dbReference>
<evidence type="ECO:0000256" key="1">
    <source>
        <dbReference type="SAM" id="MobiDB-lite"/>
    </source>
</evidence>
<evidence type="ECO:0000313" key="2">
    <source>
        <dbReference type="EMBL" id="KAJ1360987.1"/>
    </source>
</evidence>
<reference evidence="2" key="1">
    <citation type="submission" date="2021-06" db="EMBL/GenBank/DDBJ databases">
        <title>Parelaphostrongylus tenuis whole genome reference sequence.</title>
        <authorList>
            <person name="Garwood T.J."/>
            <person name="Larsen P.A."/>
            <person name="Fountain-Jones N.M."/>
            <person name="Garbe J.R."/>
            <person name="Macchietto M.G."/>
            <person name="Kania S.A."/>
            <person name="Gerhold R.W."/>
            <person name="Richards J.E."/>
            <person name="Wolf T.M."/>
        </authorList>
    </citation>
    <scope>NUCLEOTIDE SEQUENCE</scope>
    <source>
        <strain evidence="2">MNPRO001-30</strain>
        <tissue evidence="2">Meninges</tissue>
    </source>
</reference>